<dbReference type="Proteomes" id="UP000636960">
    <property type="component" value="Unassembled WGS sequence"/>
</dbReference>
<dbReference type="InterPro" id="IPR012495">
    <property type="entry name" value="TadE-like_dom"/>
</dbReference>
<evidence type="ECO:0000256" key="1">
    <source>
        <dbReference type="SAM" id="Phobius"/>
    </source>
</evidence>
<accession>A0A919MX14</accession>
<keyword evidence="4" id="KW-1185">Reference proteome</keyword>
<feature type="transmembrane region" description="Helical" evidence="1">
    <location>
        <begin position="25"/>
        <end position="44"/>
    </location>
</feature>
<name>A0A919MX14_9ACTN</name>
<dbReference type="Pfam" id="PF07811">
    <property type="entry name" value="TadE"/>
    <property type="match status" value="1"/>
</dbReference>
<dbReference type="AlphaFoldDB" id="A0A919MX14"/>
<dbReference type="EMBL" id="BOMV01000062">
    <property type="protein sequence ID" value="GIE98423.1"/>
    <property type="molecule type" value="Genomic_DNA"/>
</dbReference>
<reference evidence="3" key="1">
    <citation type="submission" date="2021-01" db="EMBL/GenBank/DDBJ databases">
        <title>Whole genome shotgun sequence of Actinoplanes rishiriensis NBRC 108556.</title>
        <authorList>
            <person name="Komaki H."/>
            <person name="Tamura T."/>
        </authorList>
    </citation>
    <scope>NUCLEOTIDE SEQUENCE</scope>
    <source>
        <strain evidence="3">NBRC 108556</strain>
    </source>
</reference>
<gene>
    <name evidence="3" type="ORF">Ari01nite_58880</name>
</gene>
<keyword evidence="1" id="KW-1133">Transmembrane helix</keyword>
<evidence type="ECO:0000313" key="4">
    <source>
        <dbReference type="Proteomes" id="UP000636960"/>
    </source>
</evidence>
<feature type="domain" description="TadE-like" evidence="2">
    <location>
        <begin position="23"/>
        <end position="65"/>
    </location>
</feature>
<comment type="caution">
    <text evidence="3">The sequence shown here is derived from an EMBL/GenBank/DDBJ whole genome shotgun (WGS) entry which is preliminary data.</text>
</comment>
<keyword evidence="1" id="KW-0812">Transmembrane</keyword>
<organism evidence="3 4">
    <name type="scientific">Paractinoplanes rishiriensis</name>
    <dbReference type="NCBI Taxonomy" id="1050105"/>
    <lineage>
        <taxon>Bacteria</taxon>
        <taxon>Bacillati</taxon>
        <taxon>Actinomycetota</taxon>
        <taxon>Actinomycetes</taxon>
        <taxon>Micromonosporales</taxon>
        <taxon>Micromonosporaceae</taxon>
        <taxon>Paractinoplanes</taxon>
    </lineage>
</organism>
<keyword evidence="1" id="KW-0472">Membrane</keyword>
<evidence type="ECO:0000259" key="2">
    <source>
        <dbReference type="Pfam" id="PF07811"/>
    </source>
</evidence>
<protein>
    <recommendedName>
        <fullName evidence="2">TadE-like domain-containing protein</fullName>
    </recommendedName>
</protein>
<proteinExistence type="predicted"/>
<sequence>MLPRCRPSARPGTASRRARGDQGAAAVEMAIVLPLLLLLVFGLIDFGRVMQQQILLTEAVREGARVGALNGTAADVQAQVAGTVGAGAALSYPAITVCTNSSTASADATVTAQRTFSAATPIFSVMQLFGGSSFTITLSATGVMACLG</sequence>
<evidence type="ECO:0000313" key="3">
    <source>
        <dbReference type="EMBL" id="GIE98423.1"/>
    </source>
</evidence>